<dbReference type="PANTHER" id="PTHR37984">
    <property type="entry name" value="PROTEIN CBG26694"/>
    <property type="match status" value="1"/>
</dbReference>
<dbReference type="GO" id="GO:0006310">
    <property type="term" value="P:DNA recombination"/>
    <property type="evidence" value="ECO:0007669"/>
    <property type="project" value="UniProtKB-KW"/>
</dbReference>
<evidence type="ECO:0000256" key="6">
    <source>
        <dbReference type="ARBA" id="ARBA00022612"/>
    </source>
</evidence>
<keyword evidence="11" id="KW-0479">Metal-binding</keyword>
<evidence type="ECO:0000256" key="28">
    <source>
        <dbReference type="ARBA" id="ARBA00023242"/>
    </source>
</evidence>
<evidence type="ECO:0000259" key="38">
    <source>
        <dbReference type="PROSITE" id="PS50158"/>
    </source>
</evidence>
<evidence type="ECO:0000256" key="35">
    <source>
        <dbReference type="ARBA" id="ARBA00082890"/>
    </source>
</evidence>
<evidence type="ECO:0000256" key="14">
    <source>
        <dbReference type="ARBA" id="ARBA00022758"/>
    </source>
</evidence>
<dbReference type="Gene3D" id="4.10.60.10">
    <property type="entry name" value="Zinc finger, CCHC-type"/>
    <property type="match status" value="1"/>
</dbReference>
<keyword evidence="9" id="KW-0548">Nucleotidyltransferase</keyword>
<evidence type="ECO:0000256" key="11">
    <source>
        <dbReference type="ARBA" id="ARBA00022723"/>
    </source>
</evidence>
<comment type="function">
    <text evidence="2">The aspartyl protease (PR) mediates the proteolytic cleavages of the Gag and Gag-Pol polyproteins after assembly of the VLP.</text>
</comment>
<dbReference type="Gene3D" id="1.10.340.70">
    <property type="match status" value="1"/>
</dbReference>
<dbReference type="InterPro" id="IPR000477">
    <property type="entry name" value="RT_dom"/>
</dbReference>
<evidence type="ECO:0000256" key="2">
    <source>
        <dbReference type="ARBA" id="ARBA00002180"/>
    </source>
</evidence>
<dbReference type="PROSITE" id="PS50994">
    <property type="entry name" value="INTEGRASE"/>
    <property type="match status" value="1"/>
</dbReference>
<keyword evidence="21" id="KW-0694">RNA-binding</keyword>
<dbReference type="Pfam" id="PF00665">
    <property type="entry name" value="rve"/>
    <property type="match status" value="1"/>
</dbReference>
<evidence type="ECO:0000256" key="13">
    <source>
        <dbReference type="ARBA" id="ARBA00022750"/>
    </source>
</evidence>
<keyword evidence="20" id="KW-0460">Magnesium</keyword>
<dbReference type="SUPFAM" id="SSF57756">
    <property type="entry name" value="Retrovirus zinc finger-like domains"/>
    <property type="match status" value="1"/>
</dbReference>
<evidence type="ECO:0000256" key="31">
    <source>
        <dbReference type="ARBA" id="ARBA00025615"/>
    </source>
</evidence>
<dbReference type="FunFam" id="3.10.10.10:FF:000007">
    <property type="entry name" value="Retrovirus-related Pol polyprotein from transposon 17.6-like Protein"/>
    <property type="match status" value="1"/>
</dbReference>
<evidence type="ECO:0000259" key="40">
    <source>
        <dbReference type="PROSITE" id="PS50994"/>
    </source>
</evidence>
<organism evidence="41 42">
    <name type="scientific">Holothuria leucospilota</name>
    <name type="common">Black long sea cucumber</name>
    <name type="synonym">Mertensiothuria leucospilota</name>
    <dbReference type="NCBI Taxonomy" id="206669"/>
    <lineage>
        <taxon>Eukaryota</taxon>
        <taxon>Metazoa</taxon>
        <taxon>Echinodermata</taxon>
        <taxon>Eleutherozoa</taxon>
        <taxon>Echinozoa</taxon>
        <taxon>Holothuroidea</taxon>
        <taxon>Aspidochirotacea</taxon>
        <taxon>Aspidochirotida</taxon>
        <taxon>Holothuriidae</taxon>
        <taxon>Holothuria</taxon>
    </lineage>
</organism>
<dbReference type="FunFam" id="3.30.420.10:FF:000032">
    <property type="entry name" value="Retrovirus-related Pol polyprotein from transposon 297-like Protein"/>
    <property type="match status" value="1"/>
</dbReference>
<evidence type="ECO:0000256" key="34">
    <source>
        <dbReference type="ARBA" id="ARBA00063849"/>
    </source>
</evidence>
<dbReference type="InterPro" id="IPR041588">
    <property type="entry name" value="Integrase_H2C2"/>
</dbReference>
<keyword evidence="28" id="KW-0539">Nucleus</keyword>
<dbReference type="GO" id="GO:0003677">
    <property type="term" value="F:DNA binding"/>
    <property type="evidence" value="ECO:0007669"/>
    <property type="project" value="UniProtKB-KW"/>
</dbReference>
<gene>
    <name evidence="41" type="ORF">HOLleu_22337</name>
</gene>
<keyword evidence="26" id="KW-0238">DNA-binding</keyword>
<dbReference type="InterPro" id="IPR001584">
    <property type="entry name" value="Integrase_cat-core"/>
</dbReference>
<dbReference type="SUPFAM" id="SSF53098">
    <property type="entry name" value="Ribonuclease H-like"/>
    <property type="match status" value="1"/>
</dbReference>
<evidence type="ECO:0000256" key="1">
    <source>
        <dbReference type="ARBA" id="ARBA00000077"/>
    </source>
</evidence>
<dbReference type="OrthoDB" id="10025340at2759"/>
<comment type="caution">
    <text evidence="41">The sequence shown here is derived from an EMBL/GenBank/DDBJ whole genome shotgun (WGS) entry which is preliminary data.</text>
</comment>
<keyword evidence="12" id="KW-0547">Nucleotide-binding</keyword>
<dbReference type="GO" id="GO:0006508">
    <property type="term" value="P:proteolysis"/>
    <property type="evidence" value="ECO:0007669"/>
    <property type="project" value="UniProtKB-KW"/>
</dbReference>
<dbReference type="InterPro" id="IPR012337">
    <property type="entry name" value="RNaseH-like_sf"/>
</dbReference>
<dbReference type="GO" id="GO:0003723">
    <property type="term" value="F:RNA binding"/>
    <property type="evidence" value="ECO:0007669"/>
    <property type="project" value="UniProtKB-KW"/>
</dbReference>
<feature type="compositionally biased region" description="Basic and acidic residues" evidence="37">
    <location>
        <begin position="8"/>
        <end position="27"/>
    </location>
</feature>
<dbReference type="SUPFAM" id="SSF47353">
    <property type="entry name" value="Retrovirus capsid dimerization domain-like"/>
    <property type="match status" value="1"/>
</dbReference>
<evidence type="ECO:0000256" key="33">
    <source>
        <dbReference type="ARBA" id="ARBA00055383"/>
    </source>
</evidence>
<evidence type="ECO:0000256" key="27">
    <source>
        <dbReference type="ARBA" id="ARBA00023172"/>
    </source>
</evidence>
<dbReference type="GO" id="GO:0004523">
    <property type="term" value="F:RNA-DNA hybrid ribonuclease activity"/>
    <property type="evidence" value="ECO:0007669"/>
    <property type="project" value="UniProtKB-EC"/>
</dbReference>
<dbReference type="Pfam" id="PF02023">
    <property type="entry name" value="SCAN"/>
    <property type="match status" value="1"/>
</dbReference>
<dbReference type="Pfam" id="PF00078">
    <property type="entry name" value="RVT_1"/>
    <property type="match status" value="1"/>
</dbReference>
<evidence type="ECO:0000256" key="15">
    <source>
        <dbReference type="ARBA" id="ARBA00022759"/>
    </source>
</evidence>
<evidence type="ECO:0000256" key="18">
    <source>
        <dbReference type="ARBA" id="ARBA00022833"/>
    </source>
</evidence>
<name>A0A9Q1BXJ1_HOLLE</name>
<evidence type="ECO:0000256" key="37">
    <source>
        <dbReference type="SAM" id="MobiDB-lite"/>
    </source>
</evidence>
<keyword evidence="42" id="KW-1185">Reference proteome</keyword>
<evidence type="ECO:0000256" key="36">
    <source>
        <dbReference type="PROSITE-ProRule" id="PRU00047"/>
    </source>
</evidence>
<dbReference type="SUPFAM" id="SSF56672">
    <property type="entry name" value="DNA/RNA polymerases"/>
    <property type="match status" value="1"/>
</dbReference>
<dbReference type="InterPro" id="IPR001878">
    <property type="entry name" value="Znf_CCHC"/>
</dbReference>
<dbReference type="PROSITE" id="PS50158">
    <property type="entry name" value="ZF_CCHC"/>
    <property type="match status" value="1"/>
</dbReference>
<dbReference type="InterPro" id="IPR036397">
    <property type="entry name" value="RNaseH_sf"/>
</dbReference>
<comment type="function">
    <text evidence="33">Capsid protein (CA) is the structural component of the virus-like particle (VLP), forming the shell that encapsulates the genomic RNA-nucleocapsid complex.</text>
</comment>
<proteinExistence type="predicted"/>
<sequence length="1412" mass="159769">MTFRLHNKKTDPNDSRAESKTDREKMPKLPAFNEGKDNIDSYLKRFERYATIMGWKKEKWAVPLSTLLTAKALEVYSRLPDDLANDYDKLKAALLRRYELHEEGFRLKFRKSKLESNESFSQFAERIGGYLNRWIEMGSVPKDYQSICDLMIREQIMNVCHKDLSLYLRERNPRSVKAMVDLADMYQVAHSGGTDKTFGKGKSKTQSTSDAKNSSSTSYDSEQKKRGQKSVRCFNCNGRGHLARACPSPKTDNSGKTAALKVTEPQTSQKETGVSQQMVGLCVSVNSENYEYSRQPGRYFQQKCGPELPVISAVSTNDNMPVTPGFVGGQKVTVLRDSGCSTVVVRKTFVKSDEYTGTTKRCVLLDGTILDVPVATISIDTPFYVGQVQALVMTRFIYDLIVGNIPNVREPSSPDPDWAPTEVNRGLNSEGGAVETRGQIAKRQKPFLPLKVGTESSNVTKEEVREAQENDPQLAKLWNLAKTGLPKVNISGSKVTFVIKGGMLYRYFVSPKVDYGNVLRQLVVPSNYRNEVMKLAHDTPLAGHLGTKKTTDRVLSSFYLPGVHDDIRRYCLSCEICQRTVSKGSVGRVPLGTMPLIDTPFRRVAVDLVGPITPITERGNRYILTLVDYATRYPEAVALPKIESERVAEALFEIYTRVGVPQEILSDMGTQFTSEVMKEVGRLLTLKQLTTTPYHPICNGLVERFNGTLKKMLRRMCAERPSDWDRYLPALLFAYREAPQESLGFSPFELMYGRTVRGPLTILKELWSGEVDHEEVKNTYQHVVDLRERLNRTCQMAQEELSKASKRYKKYYDARTRDRKFSLGDKVLVLLPTESNKLLMQWKGPYAIVEKVAKHDYKVKVGTKVKTLHANLLKKYVSRDEDDAKVSVLEMQRICSCVISFDEDVESQCDNEMFNDSGEMECGELAEKVALDLPSVTPNESVDDVKVSDNLNLHQVNEIKRLLNVFQDVLKDVPGRTNLIQHTIHLTSQVPIRSKPYQVPHAMVDSVKCEIQSMLEMGVIEPSTSPYASPVVLVRKKDNSIRFCVDYRKLNKITVFDPEPIPHIDSLMVRIAKGKFFSKLDLSKGYWQVPIANEDKEKTAFITSDGLFQFTVLPFGLVNAPAVFSRMMRRVLGGIQHTVNYIDDILIFTKTFEEHLEVIESVLRRLREVGLTARPSKCSVGFKRLEFLGHMVGQGILQPNKDNVNKILEVSRPTTKKQVRSFLGMVGYYQKFIPNYATITAPLSDLTKKGNPDKVKWGESQELAFSTLKSRVTAAPVLHLPDLQETFILRTDASDVGLGAVLMQQHDGVKFPICYASKKLQQREKAYSVVERECLALVWAVNKFYVYLYGKEFIFETDHHSLSYISKAKLNNARVMRWALSLQPFRYVVKAIKGMDNVGADFLSRCPKEIGD</sequence>
<dbReference type="FunFam" id="1.10.340.70:FF:000001">
    <property type="entry name" value="Retrovirus-related Pol polyprotein from transposon gypsy-like Protein"/>
    <property type="match status" value="1"/>
</dbReference>
<dbReference type="Proteomes" id="UP001152320">
    <property type="component" value="Chromosome 10"/>
</dbReference>
<dbReference type="PROSITE" id="PS50878">
    <property type="entry name" value="RT_POL"/>
    <property type="match status" value="1"/>
</dbReference>
<dbReference type="GO" id="GO:0003887">
    <property type="term" value="F:DNA-directed DNA polymerase activity"/>
    <property type="evidence" value="ECO:0007669"/>
    <property type="project" value="UniProtKB-KW"/>
</dbReference>
<evidence type="ECO:0000256" key="23">
    <source>
        <dbReference type="ARBA" id="ARBA00022918"/>
    </source>
</evidence>
<evidence type="ECO:0000256" key="32">
    <source>
        <dbReference type="ARBA" id="ARBA00055265"/>
    </source>
</evidence>
<evidence type="ECO:0000256" key="30">
    <source>
        <dbReference type="ARBA" id="ARBA00025590"/>
    </source>
</evidence>
<keyword evidence="13" id="KW-0064">Aspartyl protease</keyword>
<dbReference type="Pfam" id="PF00098">
    <property type="entry name" value="zf-CCHC"/>
    <property type="match status" value="1"/>
</dbReference>
<dbReference type="Gene3D" id="1.10.4020.10">
    <property type="entry name" value="DNA breaking-rejoining enzymes"/>
    <property type="match status" value="1"/>
</dbReference>
<dbReference type="GO" id="GO:0015074">
    <property type="term" value="P:DNA integration"/>
    <property type="evidence" value="ECO:0007669"/>
    <property type="project" value="UniProtKB-KW"/>
</dbReference>
<evidence type="ECO:0000259" key="39">
    <source>
        <dbReference type="PROSITE" id="PS50878"/>
    </source>
</evidence>
<dbReference type="EMBL" id="JAIZAY010000010">
    <property type="protein sequence ID" value="KAJ8035193.1"/>
    <property type="molecule type" value="Genomic_DNA"/>
</dbReference>
<comment type="subunit">
    <text evidence="34">The protease is a homodimer, whose active site consists of two apposed aspartic acid residues.</text>
</comment>
<feature type="compositionally biased region" description="Low complexity" evidence="37">
    <location>
        <begin position="207"/>
        <end position="220"/>
    </location>
</feature>
<comment type="catalytic activity">
    <reaction evidence="1">
        <text>Endonucleolytic cleavage to 5'-phosphomonoester.</text>
        <dbReference type="EC" id="3.1.26.4"/>
    </reaction>
</comment>
<evidence type="ECO:0000256" key="10">
    <source>
        <dbReference type="ARBA" id="ARBA00022722"/>
    </source>
</evidence>
<keyword evidence="15" id="KW-0255">Endonuclease</keyword>
<feature type="domain" description="Integrase catalytic" evidence="40">
    <location>
        <begin position="596"/>
        <end position="755"/>
    </location>
</feature>
<dbReference type="Pfam" id="PF17917">
    <property type="entry name" value="RT_RNaseH"/>
    <property type="match status" value="1"/>
</dbReference>
<dbReference type="InterPro" id="IPR003309">
    <property type="entry name" value="SCAN_dom"/>
</dbReference>
<comment type="function">
    <text evidence="31">Integrase (IN) targets the VLP to the nucleus, where a subparticle preintegration complex (PIC) containing at least integrase and the newly synthesized dsDNA copy of the retrotransposon must transit the nuclear membrane. Once in the nucleus, integrase performs the integration of the dsDNA into the host genome.</text>
</comment>
<dbReference type="GO" id="GO:0004190">
    <property type="term" value="F:aspartic-type endopeptidase activity"/>
    <property type="evidence" value="ECO:0007669"/>
    <property type="project" value="UniProtKB-KW"/>
</dbReference>
<dbReference type="Gene3D" id="3.30.420.10">
    <property type="entry name" value="Ribonuclease H-like superfamily/Ribonuclease H"/>
    <property type="match status" value="1"/>
</dbReference>
<dbReference type="GO" id="GO:0005634">
    <property type="term" value="C:nucleus"/>
    <property type="evidence" value="ECO:0007669"/>
    <property type="project" value="UniProtKB-SubCell"/>
</dbReference>
<dbReference type="InterPro" id="IPR050951">
    <property type="entry name" value="Retrovirus_Pol_polyprotein"/>
</dbReference>
<keyword evidence="27" id="KW-0233">DNA recombination</keyword>
<keyword evidence="29" id="KW-0511">Multifunctional enzyme</keyword>
<dbReference type="InterPro" id="IPR038269">
    <property type="entry name" value="SCAN_sf"/>
</dbReference>
<evidence type="ECO:0000256" key="21">
    <source>
        <dbReference type="ARBA" id="ARBA00022884"/>
    </source>
</evidence>
<keyword evidence="23" id="KW-0695">RNA-directed DNA polymerase</keyword>
<dbReference type="FunFam" id="3.30.70.270:FF:000026">
    <property type="entry name" value="Transposon Ty3-G Gag-Pol polyprotein"/>
    <property type="match status" value="1"/>
</dbReference>
<evidence type="ECO:0000256" key="24">
    <source>
        <dbReference type="ARBA" id="ARBA00022932"/>
    </source>
</evidence>
<keyword evidence="25" id="KW-0917">Virion maturation</keyword>
<dbReference type="GO" id="GO:0005524">
    <property type="term" value="F:ATP binding"/>
    <property type="evidence" value="ECO:0007669"/>
    <property type="project" value="UniProtKB-KW"/>
</dbReference>
<evidence type="ECO:0000313" key="42">
    <source>
        <dbReference type="Proteomes" id="UP001152320"/>
    </source>
</evidence>
<dbReference type="Gene3D" id="3.10.20.370">
    <property type="match status" value="1"/>
</dbReference>
<dbReference type="GO" id="GO:0008270">
    <property type="term" value="F:zinc ion binding"/>
    <property type="evidence" value="ECO:0007669"/>
    <property type="project" value="UniProtKB-KW"/>
</dbReference>
<evidence type="ECO:0000256" key="20">
    <source>
        <dbReference type="ARBA" id="ARBA00022842"/>
    </source>
</evidence>
<feature type="region of interest" description="Disordered" evidence="37">
    <location>
        <begin position="244"/>
        <end position="271"/>
    </location>
</feature>
<keyword evidence="14" id="KW-0688">Ribosomal frameshifting</keyword>
<keyword evidence="8" id="KW-0808">Transferase</keyword>
<evidence type="ECO:0000256" key="9">
    <source>
        <dbReference type="ARBA" id="ARBA00022695"/>
    </source>
</evidence>
<evidence type="ECO:0000256" key="4">
    <source>
        <dbReference type="ARBA" id="ARBA00004496"/>
    </source>
</evidence>
<dbReference type="SMART" id="SM00343">
    <property type="entry name" value="ZnF_C2HC"/>
    <property type="match status" value="1"/>
</dbReference>
<dbReference type="GO" id="GO:0075523">
    <property type="term" value="P:viral translational frameshifting"/>
    <property type="evidence" value="ECO:0007669"/>
    <property type="project" value="UniProtKB-KW"/>
</dbReference>
<comment type="subcellular location">
    <subcellularLocation>
        <location evidence="4">Cytoplasm</location>
    </subcellularLocation>
    <subcellularLocation>
        <location evidence="3">Nucleus</location>
    </subcellularLocation>
</comment>
<protein>
    <recommendedName>
        <fullName evidence="35">Gag3-Pol3</fullName>
    </recommendedName>
</protein>
<evidence type="ECO:0000313" key="41">
    <source>
        <dbReference type="EMBL" id="KAJ8035193.1"/>
    </source>
</evidence>
<evidence type="ECO:0000256" key="3">
    <source>
        <dbReference type="ARBA" id="ARBA00004123"/>
    </source>
</evidence>
<feature type="domain" description="CCHC-type" evidence="38">
    <location>
        <begin position="232"/>
        <end position="248"/>
    </location>
</feature>
<dbReference type="PANTHER" id="PTHR37984:SF5">
    <property type="entry name" value="PROTEIN NYNRIN-LIKE"/>
    <property type="match status" value="1"/>
</dbReference>
<keyword evidence="10" id="KW-0540">Nuclease</keyword>
<comment type="function">
    <text evidence="32">Nucleocapsid protein p11 (NC) forms the nucleocore that coats the retro-elements dimeric RNA. Binds these RNAs through its zinc fingers. Promotes primer tRNA(i)-Met annealing to the multipartite primer-binding site (PBS), dimerization of Ty3 RNA and initiation of reverse transcription.</text>
</comment>
<evidence type="ECO:0000256" key="26">
    <source>
        <dbReference type="ARBA" id="ARBA00023125"/>
    </source>
</evidence>
<evidence type="ECO:0000256" key="19">
    <source>
        <dbReference type="ARBA" id="ARBA00022840"/>
    </source>
</evidence>
<feature type="region of interest" description="Disordered" evidence="37">
    <location>
        <begin position="1"/>
        <end position="30"/>
    </location>
</feature>
<evidence type="ECO:0000256" key="5">
    <source>
        <dbReference type="ARBA" id="ARBA00022490"/>
    </source>
</evidence>
<dbReference type="GO" id="GO:0005737">
    <property type="term" value="C:cytoplasm"/>
    <property type="evidence" value="ECO:0007669"/>
    <property type="project" value="UniProtKB-SubCell"/>
</dbReference>
<dbReference type="InterPro" id="IPR043128">
    <property type="entry name" value="Rev_trsase/Diguanyl_cyclase"/>
</dbReference>
<dbReference type="GO" id="GO:0003964">
    <property type="term" value="F:RNA-directed DNA polymerase activity"/>
    <property type="evidence" value="ECO:0007669"/>
    <property type="project" value="UniProtKB-KW"/>
</dbReference>
<evidence type="ECO:0000256" key="8">
    <source>
        <dbReference type="ARBA" id="ARBA00022679"/>
    </source>
</evidence>
<evidence type="ECO:0000256" key="16">
    <source>
        <dbReference type="ARBA" id="ARBA00022771"/>
    </source>
</evidence>
<dbReference type="CDD" id="cd01647">
    <property type="entry name" value="RT_LTR"/>
    <property type="match status" value="1"/>
</dbReference>
<dbReference type="Pfam" id="PF17921">
    <property type="entry name" value="Integrase_H2C2"/>
    <property type="match status" value="1"/>
</dbReference>
<feature type="region of interest" description="Disordered" evidence="37">
    <location>
        <begin position="193"/>
        <end position="224"/>
    </location>
</feature>
<dbReference type="InterPro" id="IPR036875">
    <property type="entry name" value="Znf_CCHC_sf"/>
</dbReference>
<keyword evidence="16 36" id="KW-0863">Zinc-finger</keyword>
<dbReference type="Gene3D" id="3.30.70.270">
    <property type="match status" value="2"/>
</dbReference>
<keyword evidence="22" id="KW-0229">DNA integration</keyword>
<dbReference type="InterPro" id="IPR043502">
    <property type="entry name" value="DNA/RNA_pol_sf"/>
</dbReference>
<keyword evidence="17" id="KW-0378">Hydrolase</keyword>
<reference evidence="41" key="1">
    <citation type="submission" date="2021-10" db="EMBL/GenBank/DDBJ databases">
        <title>Tropical sea cucumber genome reveals ecological adaptation and Cuvierian tubules defense mechanism.</title>
        <authorList>
            <person name="Chen T."/>
        </authorList>
    </citation>
    <scope>NUCLEOTIDE SEQUENCE</scope>
    <source>
        <strain evidence="41">Nanhai2018</strain>
        <tissue evidence="41">Muscle</tissue>
    </source>
</reference>
<keyword evidence="5" id="KW-0963">Cytoplasm</keyword>
<keyword evidence="7" id="KW-0645">Protease</keyword>
<dbReference type="Gene3D" id="3.10.10.10">
    <property type="entry name" value="HIV Type 1 Reverse Transcriptase, subunit A, domain 1"/>
    <property type="match status" value="1"/>
</dbReference>
<keyword evidence="24" id="KW-0239">DNA-directed DNA polymerase</keyword>
<dbReference type="InterPro" id="IPR041373">
    <property type="entry name" value="RT_RNaseH"/>
</dbReference>
<evidence type="ECO:0000256" key="25">
    <source>
        <dbReference type="ARBA" id="ARBA00023113"/>
    </source>
</evidence>
<dbReference type="CDD" id="cd09274">
    <property type="entry name" value="RNase_HI_RT_Ty3"/>
    <property type="match status" value="1"/>
</dbReference>
<accession>A0A9Q1BXJ1</accession>
<feature type="domain" description="Reverse transcriptase" evidence="39">
    <location>
        <begin position="1015"/>
        <end position="1192"/>
    </location>
</feature>
<keyword evidence="18" id="KW-0862">Zinc</keyword>
<dbReference type="FunFam" id="3.10.20.370:FF:000001">
    <property type="entry name" value="Retrovirus-related Pol polyprotein from transposon 17.6-like protein"/>
    <property type="match status" value="1"/>
</dbReference>
<comment type="function">
    <text evidence="30">Reverse transcriptase/ribonuclease H (RT) is a multifunctional enzyme that catalyzes the conversion of the retro-elements RNA genome into dsDNA within the VLP. The enzyme displays a DNA polymerase activity that can copy either DNA or RNA templates, and a ribonuclease H (RNase H) activity that cleaves the RNA strand of RNA-DNA heteroduplexes during plus-strand synthesis and hydrolyzes RNA primers. The conversion leads to a linear dsDNA copy of the retrotransposon that includes long terminal repeats (LTRs) at both ends.</text>
</comment>
<evidence type="ECO:0000256" key="22">
    <source>
        <dbReference type="ARBA" id="ARBA00022908"/>
    </source>
</evidence>
<evidence type="ECO:0000256" key="17">
    <source>
        <dbReference type="ARBA" id="ARBA00022801"/>
    </source>
</evidence>
<evidence type="ECO:0000256" key="7">
    <source>
        <dbReference type="ARBA" id="ARBA00022670"/>
    </source>
</evidence>
<keyword evidence="6" id="KW-1188">Viral release from host cell</keyword>
<evidence type="ECO:0000256" key="29">
    <source>
        <dbReference type="ARBA" id="ARBA00023268"/>
    </source>
</evidence>
<keyword evidence="19" id="KW-0067">ATP-binding</keyword>
<evidence type="ECO:0000256" key="12">
    <source>
        <dbReference type="ARBA" id="ARBA00022741"/>
    </source>
</evidence>